<keyword evidence="2" id="KW-0472">Membrane</keyword>
<evidence type="ECO:0008006" key="5">
    <source>
        <dbReference type="Google" id="ProtNLM"/>
    </source>
</evidence>
<evidence type="ECO:0000313" key="4">
    <source>
        <dbReference type="Proteomes" id="UP000763557"/>
    </source>
</evidence>
<feature type="transmembrane region" description="Helical" evidence="2">
    <location>
        <begin position="562"/>
        <end position="585"/>
    </location>
</feature>
<dbReference type="Proteomes" id="UP000763557">
    <property type="component" value="Unassembled WGS sequence"/>
</dbReference>
<reference evidence="3 4" key="1">
    <citation type="submission" date="2020-01" db="EMBL/GenBank/DDBJ databases">
        <title>Kibdelosporangium persica a novel Actinomycetes from a hot desert in Iran.</title>
        <authorList>
            <person name="Safaei N."/>
            <person name="Zaburannyi N."/>
            <person name="Mueller R."/>
            <person name="Wink J."/>
        </authorList>
    </citation>
    <scope>NUCLEOTIDE SEQUENCE [LARGE SCALE GENOMIC DNA]</scope>
    <source>
        <strain evidence="3 4">4NS15</strain>
    </source>
</reference>
<dbReference type="EMBL" id="JAAATY010000027">
    <property type="protein sequence ID" value="NRN69431.1"/>
    <property type="molecule type" value="Genomic_DNA"/>
</dbReference>
<protein>
    <recommendedName>
        <fullName evidence="5">Membrane-associated oxidoreductase</fullName>
    </recommendedName>
</protein>
<comment type="caution">
    <text evidence="3">The sequence shown here is derived from an EMBL/GenBank/DDBJ whole genome shotgun (WGS) entry which is preliminary data.</text>
</comment>
<evidence type="ECO:0000256" key="2">
    <source>
        <dbReference type="SAM" id="Phobius"/>
    </source>
</evidence>
<evidence type="ECO:0000313" key="3">
    <source>
        <dbReference type="EMBL" id="NRN69431.1"/>
    </source>
</evidence>
<keyword evidence="2" id="KW-0812">Transmembrane</keyword>
<keyword evidence="2" id="KW-1133">Transmembrane helix</keyword>
<keyword evidence="4" id="KW-1185">Reference proteome</keyword>
<evidence type="ECO:0000256" key="1">
    <source>
        <dbReference type="SAM" id="MobiDB-lite"/>
    </source>
</evidence>
<name>A0ABX2FDI6_9PSEU</name>
<feature type="region of interest" description="Disordered" evidence="1">
    <location>
        <begin position="492"/>
        <end position="522"/>
    </location>
</feature>
<gene>
    <name evidence="3" type="ORF">GC106_66880</name>
</gene>
<feature type="compositionally biased region" description="Low complexity" evidence="1">
    <location>
        <begin position="507"/>
        <end position="522"/>
    </location>
</feature>
<organism evidence="3 4">
    <name type="scientific">Kibdelosporangium persicum</name>
    <dbReference type="NCBI Taxonomy" id="2698649"/>
    <lineage>
        <taxon>Bacteria</taxon>
        <taxon>Bacillati</taxon>
        <taxon>Actinomycetota</taxon>
        <taxon>Actinomycetes</taxon>
        <taxon>Pseudonocardiales</taxon>
        <taxon>Pseudonocardiaceae</taxon>
        <taxon>Kibdelosporangium</taxon>
    </lineage>
</organism>
<sequence>MLRELLLGWHGDLDPRGVRLTGARVTGEFDANHVKADVGLVLHRCVIDQSAQFRRARLPWLTLTGCNLSVLDAQGLRVEGDLILTEGFAATGTGEHGAVRLLDAHITGSLDLSTARLTNDTGPALNADRLQVDGGLFLQEGFTAVGTGEFGAVRMLGAHITGQLSLSTARLTNGTGPALYADGLRVDGDLFLRNGLTATGAGELGAVRLLGAAISGNAEFDGAQLSNVTGPALGADRLRVDGDLFLREGFTATGEGEHSAVRLPGAHITGSLDLSTARLTNDTGPALGADRLRVDGSLFLREGFTATGEGEHSAVRLLGAHITGRLDLSTAQLSNKTGPTLNVANARCSLLVLPASVMCPSGRREVSRTCPDSDRVIGLNGFTYTDLAEVSWGQWLHLLRHHTSDYRPQPYQQLAAVRTAAGHDRDSRQILIVQQQDHRVRGDLGGPLRRTLHATWGALGGYGYRTGRIALALLAVLALAGALGVWAGNTPTTNGQHAAQRPPQPSTQPTQPVSPPATTTSAPAQCSLVEQIGLGIDRGLPLASTGVRTRCDLDTTSTAGQWFTATIWLLQATLWALATLAIAGYTNLVRKVR</sequence>
<accession>A0ABX2FDI6</accession>
<proteinExistence type="predicted"/>